<accession>A0A2N6PHH8</accession>
<organism evidence="2 4">
    <name type="scientific">Brevibacterium luteolum</name>
    <dbReference type="NCBI Taxonomy" id="199591"/>
    <lineage>
        <taxon>Bacteria</taxon>
        <taxon>Bacillati</taxon>
        <taxon>Actinomycetota</taxon>
        <taxon>Actinomycetes</taxon>
        <taxon>Micrococcales</taxon>
        <taxon>Brevibacteriaceae</taxon>
        <taxon>Brevibacterium</taxon>
    </lineage>
</organism>
<dbReference type="GO" id="GO:0005886">
    <property type="term" value="C:plasma membrane"/>
    <property type="evidence" value="ECO:0007669"/>
    <property type="project" value="TreeGrafter"/>
</dbReference>
<gene>
    <name evidence="2" type="ORF">CJ198_07105</name>
    <name evidence="3" type="ORF">EW640_07670</name>
</gene>
<feature type="transmembrane region" description="Helical" evidence="1">
    <location>
        <begin position="85"/>
        <end position="104"/>
    </location>
</feature>
<reference evidence="2 4" key="1">
    <citation type="submission" date="2017-09" db="EMBL/GenBank/DDBJ databases">
        <title>Bacterial strain isolated from the female urinary microbiota.</title>
        <authorList>
            <person name="Thomas-White K."/>
            <person name="Kumar N."/>
            <person name="Forster S."/>
            <person name="Putonti C."/>
            <person name="Lawley T."/>
            <person name="Wolfe A.J."/>
        </authorList>
    </citation>
    <scope>NUCLEOTIDE SEQUENCE [LARGE SCALE GENOMIC DNA]</scope>
    <source>
        <strain evidence="2 4">UMB0680</strain>
    </source>
</reference>
<keyword evidence="1" id="KW-0472">Membrane</keyword>
<proteinExistence type="predicted"/>
<sequence length="150" mass="16223">MSAFQAPPGMQSPIYGADFSVALVRLFRKALVFVGRSSRSEYWWGLLGLVLANIAISILQSIILGPAELLSGAFNTGVFSGFGNLATMPLSLLSLALMVPQLALSFRRMHDANYSGWFGLLILIPGLGWIASIVIGFLPTVQNTRYETTV</sequence>
<evidence type="ECO:0000256" key="1">
    <source>
        <dbReference type="SAM" id="Phobius"/>
    </source>
</evidence>
<protein>
    <submittedName>
        <fullName evidence="2">DUF805 domain-containing protein</fullName>
    </submittedName>
</protein>
<evidence type="ECO:0000313" key="5">
    <source>
        <dbReference type="Proteomes" id="UP000501518"/>
    </source>
</evidence>
<evidence type="ECO:0000313" key="3">
    <source>
        <dbReference type="EMBL" id="QIN29162.1"/>
    </source>
</evidence>
<dbReference type="OrthoDB" id="9812349at2"/>
<dbReference type="EMBL" id="PNFZ01000003">
    <property type="protein sequence ID" value="PMB98133.1"/>
    <property type="molecule type" value="Genomic_DNA"/>
</dbReference>
<dbReference type="EMBL" id="CP035810">
    <property type="protein sequence ID" value="QIN29162.1"/>
    <property type="molecule type" value="Genomic_DNA"/>
</dbReference>
<keyword evidence="1" id="KW-0812">Transmembrane</keyword>
<dbReference type="RefSeq" id="WP_102161929.1">
    <property type="nucleotide sequence ID" value="NZ_CP035810.1"/>
</dbReference>
<reference evidence="3 5" key="2">
    <citation type="submission" date="2019-02" db="EMBL/GenBank/DDBJ databases">
        <title>Complete Genome Sequence and Methylome Analysis of Brevibacterium luteolum NEB1784.</title>
        <authorList>
            <person name="Fomenkov A."/>
            <person name="Roberts R.J."/>
        </authorList>
    </citation>
    <scope>NUCLEOTIDE SEQUENCE [LARGE SCALE GENOMIC DNA]</scope>
    <source>
        <strain evidence="3 5">NEB1784</strain>
    </source>
</reference>
<dbReference type="Proteomes" id="UP000501518">
    <property type="component" value="Chromosome"/>
</dbReference>
<dbReference type="Proteomes" id="UP000235703">
    <property type="component" value="Unassembled WGS sequence"/>
</dbReference>
<dbReference type="InterPro" id="IPR008523">
    <property type="entry name" value="DUF805"/>
</dbReference>
<feature type="transmembrane region" description="Helical" evidence="1">
    <location>
        <begin position="116"/>
        <end position="138"/>
    </location>
</feature>
<dbReference type="PANTHER" id="PTHR34980">
    <property type="entry name" value="INNER MEMBRANE PROTEIN-RELATED-RELATED"/>
    <property type="match status" value="1"/>
</dbReference>
<evidence type="ECO:0000313" key="2">
    <source>
        <dbReference type="EMBL" id="PMB98133.1"/>
    </source>
</evidence>
<keyword evidence="1" id="KW-1133">Transmembrane helix</keyword>
<feature type="transmembrane region" description="Helical" evidence="1">
    <location>
        <begin position="43"/>
        <end position="65"/>
    </location>
</feature>
<keyword evidence="4" id="KW-1185">Reference proteome</keyword>
<dbReference type="KEGG" id="blut:EW640_07670"/>
<dbReference type="Pfam" id="PF05656">
    <property type="entry name" value="DUF805"/>
    <property type="match status" value="1"/>
</dbReference>
<dbReference type="PANTHER" id="PTHR34980:SF2">
    <property type="entry name" value="INNER MEMBRANE PROTEIN YHAH-RELATED"/>
    <property type="match status" value="1"/>
</dbReference>
<evidence type="ECO:0000313" key="4">
    <source>
        <dbReference type="Proteomes" id="UP000235703"/>
    </source>
</evidence>
<name>A0A2N6PHH8_9MICO</name>
<dbReference type="AlphaFoldDB" id="A0A2N6PHH8"/>